<gene>
    <name evidence="2" type="ORF">Rleg4DRAFT_7262</name>
    <name evidence="3" type="ORF">Rleg4DRAFT_7629</name>
</gene>
<protein>
    <submittedName>
        <fullName evidence="2">Uncharacterized protein</fullName>
    </submittedName>
</protein>
<dbReference type="AlphaFoldDB" id="J0WIS6"/>
<accession>J0WIS6</accession>
<feature type="region of interest" description="Disordered" evidence="1">
    <location>
        <begin position="1"/>
        <end position="20"/>
    </location>
</feature>
<organism evidence="2">
    <name type="scientific">Rhizobium leguminosarum bv. trifolii WSM2297</name>
    <dbReference type="NCBI Taxonomy" id="754762"/>
    <lineage>
        <taxon>Bacteria</taxon>
        <taxon>Pseudomonadati</taxon>
        <taxon>Pseudomonadota</taxon>
        <taxon>Alphaproteobacteria</taxon>
        <taxon>Hyphomicrobiales</taxon>
        <taxon>Rhizobiaceae</taxon>
        <taxon>Rhizobium/Agrobacterium group</taxon>
        <taxon>Rhizobium</taxon>
    </lineage>
</organism>
<dbReference type="EMBL" id="JH719392">
    <property type="protein sequence ID" value="EJC85378.1"/>
    <property type="molecule type" value="Genomic_DNA"/>
</dbReference>
<dbReference type="Proteomes" id="UP000005732">
    <property type="component" value="Unassembled WGS sequence"/>
</dbReference>
<proteinExistence type="predicted"/>
<name>J0WIS6_RHILT</name>
<evidence type="ECO:0000313" key="2">
    <source>
        <dbReference type="EMBL" id="EJC85378.1"/>
    </source>
</evidence>
<evidence type="ECO:0000313" key="3">
    <source>
        <dbReference type="EMBL" id="EJC85738.1"/>
    </source>
</evidence>
<dbReference type="HOGENOM" id="CLU_3347756_0_0_5"/>
<dbReference type="EMBL" id="JH719392">
    <property type="protein sequence ID" value="EJC85738.1"/>
    <property type="molecule type" value="Genomic_DNA"/>
</dbReference>
<sequence length="37" mass="3999">MKQTGEVYQPKSAKGNARKGDFGITTCVETKGLKRVA</sequence>
<reference evidence="2" key="1">
    <citation type="submission" date="2012-02" db="EMBL/GenBank/DDBJ databases">
        <title>Improved High-Quality Draft Sequence of Rhizobium leguminosarum bv. trifolii WSM2297.</title>
        <authorList>
            <consortium name="US DOE Joint Genome Institute"/>
            <person name="Lucas S."/>
            <person name="Han J."/>
            <person name="Lapidus A."/>
            <person name="Cheng J.-F."/>
            <person name="Goodwin L."/>
            <person name="Pitluck S."/>
            <person name="Peters L."/>
            <person name="Ovchinnikova G."/>
            <person name="Zhang X."/>
            <person name="Detter J.C."/>
            <person name="Han C."/>
            <person name="Tapia R."/>
            <person name="Land M."/>
            <person name="Hauser L."/>
            <person name="Kyrpides N."/>
            <person name="Ivanova N."/>
            <person name="Pagani I."/>
            <person name="Brau L."/>
            <person name="Yates R."/>
            <person name="O'Hara G."/>
            <person name="Rui T."/>
            <person name="Howieson J."/>
            <person name="Reeve W."/>
            <person name="Woyke T."/>
        </authorList>
    </citation>
    <scope>NUCLEOTIDE SEQUENCE [LARGE SCALE GENOMIC DNA]</scope>
    <source>
        <strain evidence="2">WSM2297</strain>
    </source>
</reference>
<evidence type="ECO:0000256" key="1">
    <source>
        <dbReference type="SAM" id="MobiDB-lite"/>
    </source>
</evidence>